<dbReference type="InterPro" id="IPR013595">
    <property type="entry name" value="Pept_S33_TAP-like_C"/>
</dbReference>
<accession>A0AA38Y6W7</accession>
<evidence type="ECO:0000256" key="1">
    <source>
        <dbReference type="SAM" id="SignalP"/>
    </source>
</evidence>
<keyword evidence="4" id="KW-1185">Reference proteome</keyword>
<keyword evidence="1" id="KW-0732">Signal</keyword>
<reference evidence="3" key="1">
    <citation type="submission" date="2022-10" db="EMBL/GenBank/DDBJ databases">
        <title>Culturing micro-colonial fungi from biological soil crusts in the Mojave desert and describing Neophaeococcomyces mojavensis, and introducing the new genera and species Taxawa tesnikishii.</title>
        <authorList>
            <person name="Kurbessoian T."/>
            <person name="Stajich J.E."/>
        </authorList>
    </citation>
    <scope>NUCLEOTIDE SEQUENCE</scope>
    <source>
        <strain evidence="3">TK_35</strain>
    </source>
</reference>
<evidence type="ECO:0000313" key="3">
    <source>
        <dbReference type="EMBL" id="KAJ9637482.1"/>
    </source>
</evidence>
<feature type="chain" id="PRO_5041374738" description="Peptidase S33 tripeptidyl aminopeptidase-like C-terminal domain-containing protein" evidence="1">
    <location>
        <begin position="23"/>
        <end position="491"/>
    </location>
</feature>
<dbReference type="AlphaFoldDB" id="A0AA38Y6W7"/>
<dbReference type="SUPFAM" id="SSF53474">
    <property type="entry name" value="alpha/beta-Hydrolases"/>
    <property type="match status" value="1"/>
</dbReference>
<comment type="caution">
    <text evidence="3">The sequence shown here is derived from an EMBL/GenBank/DDBJ whole genome shotgun (WGS) entry which is preliminary data.</text>
</comment>
<dbReference type="EMBL" id="JAPDRN010000025">
    <property type="protein sequence ID" value="KAJ9637482.1"/>
    <property type="molecule type" value="Genomic_DNA"/>
</dbReference>
<organism evidence="3 4">
    <name type="scientific">Knufia peltigerae</name>
    <dbReference type="NCBI Taxonomy" id="1002370"/>
    <lineage>
        <taxon>Eukaryota</taxon>
        <taxon>Fungi</taxon>
        <taxon>Dikarya</taxon>
        <taxon>Ascomycota</taxon>
        <taxon>Pezizomycotina</taxon>
        <taxon>Eurotiomycetes</taxon>
        <taxon>Chaetothyriomycetidae</taxon>
        <taxon>Chaetothyriales</taxon>
        <taxon>Trichomeriaceae</taxon>
        <taxon>Knufia</taxon>
    </lineage>
</organism>
<sequence>MTKTFLANALVGLAAFSGLVTCSPTPSKEDKTPKPNWYDCPASLSTELKCLDVTVPLDYDDPDGETINITAVKMITNSTDKIGSAVFQWGGPGFPVAVTVAQDLNGTAESFFQFKDRFDIVAVDPRGVGINHPVKCDPKHGKENWFDAAYPNNEKEFNDGLAFFKELGESCANRTGKVIHHLDTVTQAKDLESVRVAMGVADHTISSFDFTSTEITGTANDMSRMLDWAAHNESSPLKGQDVRGMLREIVAKADETPIRMPGCEKSGTCQAEVNGNTFRGTIVAFLDHPLGISGGFPLCARSIQEAYEGNYTMWATLNPTRPYEWDPSYSELGIICQDFDFDEDWERFQQTQMTTAALSPDMEGCDATRIWSMGCKGWPTKVTNPPHDYKITNTSAPILLVHALWDSSTPYQWAVRVNRKIEGSVLLTREGEGHGSLAFDSTRKAMFDYLVDPVKNLPKPLTVINEAVAHNETDGFSTRPLALNPPDFDAA</sequence>
<feature type="domain" description="Peptidase S33 tripeptidyl aminopeptidase-like C-terminal" evidence="2">
    <location>
        <begin position="368"/>
        <end position="453"/>
    </location>
</feature>
<dbReference type="Pfam" id="PF08386">
    <property type="entry name" value="Abhydrolase_4"/>
    <property type="match status" value="1"/>
</dbReference>
<protein>
    <recommendedName>
        <fullName evidence="2">Peptidase S33 tripeptidyl aminopeptidase-like C-terminal domain-containing protein</fullName>
    </recommendedName>
</protein>
<gene>
    <name evidence="3" type="ORF">H2204_004906</name>
</gene>
<proteinExistence type="predicted"/>
<evidence type="ECO:0000259" key="2">
    <source>
        <dbReference type="Pfam" id="PF08386"/>
    </source>
</evidence>
<dbReference type="InterPro" id="IPR029058">
    <property type="entry name" value="AB_hydrolase_fold"/>
</dbReference>
<name>A0AA38Y6W7_9EURO</name>
<dbReference type="Proteomes" id="UP001172681">
    <property type="component" value="Unassembled WGS sequence"/>
</dbReference>
<feature type="signal peptide" evidence="1">
    <location>
        <begin position="1"/>
        <end position="22"/>
    </location>
</feature>
<evidence type="ECO:0000313" key="4">
    <source>
        <dbReference type="Proteomes" id="UP001172681"/>
    </source>
</evidence>